<protein>
    <recommendedName>
        <fullName evidence="3">DUF7164 domain-containing protein</fullName>
    </recommendedName>
</protein>
<keyword evidence="2" id="KW-0812">Transmembrane</keyword>
<dbReference type="EMBL" id="CAJNOO010000508">
    <property type="protein sequence ID" value="CAF0964121.1"/>
    <property type="molecule type" value="Genomic_DNA"/>
</dbReference>
<dbReference type="Proteomes" id="UP000663889">
    <property type="component" value="Unassembled WGS sequence"/>
</dbReference>
<evidence type="ECO:0000313" key="10">
    <source>
        <dbReference type="Proteomes" id="UP000663870"/>
    </source>
</evidence>
<comment type="caution">
    <text evidence="6">The sequence shown here is derived from an EMBL/GenBank/DDBJ whole genome shotgun (WGS) entry which is preliminary data.</text>
</comment>
<accession>A0A814T548</accession>
<feature type="transmembrane region" description="Helical" evidence="2">
    <location>
        <begin position="9"/>
        <end position="29"/>
    </location>
</feature>
<evidence type="ECO:0000256" key="2">
    <source>
        <dbReference type="SAM" id="Phobius"/>
    </source>
</evidence>
<dbReference type="Proteomes" id="UP000663870">
    <property type="component" value="Unassembled WGS sequence"/>
</dbReference>
<evidence type="ECO:0000313" key="5">
    <source>
        <dbReference type="EMBL" id="CAF1094951.1"/>
    </source>
</evidence>
<dbReference type="Proteomes" id="UP000663823">
    <property type="component" value="Unassembled WGS sequence"/>
</dbReference>
<keyword evidence="2" id="KW-1133">Transmembrane helix</keyword>
<dbReference type="InterPro" id="IPR055588">
    <property type="entry name" value="DUF7164"/>
</dbReference>
<feature type="region of interest" description="Disordered" evidence="1">
    <location>
        <begin position="54"/>
        <end position="93"/>
    </location>
</feature>
<dbReference type="AlphaFoldDB" id="A0A814T548"/>
<evidence type="ECO:0000256" key="1">
    <source>
        <dbReference type="SAM" id="MobiDB-lite"/>
    </source>
</evidence>
<evidence type="ECO:0000313" key="7">
    <source>
        <dbReference type="EMBL" id="CAF1291698.1"/>
    </source>
</evidence>
<name>A0A814T548_9BILA</name>
<dbReference type="EMBL" id="CAJNOH010000643">
    <property type="protein sequence ID" value="CAF1094951.1"/>
    <property type="molecule type" value="Genomic_DNA"/>
</dbReference>
<dbReference type="EMBL" id="CAJNOU010001131">
    <property type="protein sequence ID" value="CAF1156821.1"/>
    <property type="molecule type" value="Genomic_DNA"/>
</dbReference>
<keyword evidence="10" id="KW-1185">Reference proteome</keyword>
<keyword evidence="2" id="KW-0472">Membrane</keyword>
<organism evidence="6 11">
    <name type="scientific">Rotaria sordida</name>
    <dbReference type="NCBI Taxonomy" id="392033"/>
    <lineage>
        <taxon>Eukaryota</taxon>
        <taxon>Metazoa</taxon>
        <taxon>Spiralia</taxon>
        <taxon>Gnathifera</taxon>
        <taxon>Rotifera</taxon>
        <taxon>Eurotatoria</taxon>
        <taxon>Bdelloidea</taxon>
        <taxon>Philodinida</taxon>
        <taxon>Philodinidae</taxon>
        <taxon>Rotaria</taxon>
    </lineage>
</organism>
<evidence type="ECO:0000313" key="4">
    <source>
        <dbReference type="EMBL" id="CAF0964121.1"/>
    </source>
</evidence>
<gene>
    <name evidence="9" type="ORF">FNK824_LOCUS6993</name>
    <name evidence="7" type="ORF">JXQ802_LOCUS29033</name>
    <name evidence="8" type="ORF">OTI717_LOCUS9334</name>
    <name evidence="5" type="ORF">PYM288_LOCUS19368</name>
    <name evidence="4" type="ORF">RFH988_LOCUS12278</name>
    <name evidence="6" type="ORF">SEV965_LOCUS18751</name>
</gene>
<evidence type="ECO:0000313" key="8">
    <source>
        <dbReference type="EMBL" id="CAF3650333.1"/>
    </source>
</evidence>
<reference evidence="6" key="1">
    <citation type="submission" date="2021-02" db="EMBL/GenBank/DDBJ databases">
        <authorList>
            <person name="Nowell W R."/>
        </authorList>
    </citation>
    <scope>NUCLEOTIDE SEQUENCE</scope>
</reference>
<evidence type="ECO:0000313" key="6">
    <source>
        <dbReference type="EMBL" id="CAF1156821.1"/>
    </source>
</evidence>
<dbReference type="EMBL" id="CAJNOL010001119">
    <property type="protein sequence ID" value="CAF1291698.1"/>
    <property type="molecule type" value="Genomic_DNA"/>
</dbReference>
<evidence type="ECO:0000313" key="11">
    <source>
        <dbReference type="Proteomes" id="UP000663889"/>
    </source>
</evidence>
<evidence type="ECO:0000313" key="9">
    <source>
        <dbReference type="EMBL" id="CAF3667930.1"/>
    </source>
</evidence>
<feature type="domain" description="DUF7164" evidence="3">
    <location>
        <begin position="99"/>
        <end position="480"/>
    </location>
</feature>
<dbReference type="Proteomes" id="UP000663882">
    <property type="component" value="Unassembled WGS sequence"/>
</dbReference>
<dbReference type="OrthoDB" id="330499at2759"/>
<feature type="compositionally biased region" description="Polar residues" evidence="1">
    <location>
        <begin position="54"/>
        <end position="68"/>
    </location>
</feature>
<dbReference type="EMBL" id="CAJOBE010000629">
    <property type="protein sequence ID" value="CAF3667930.1"/>
    <property type="molecule type" value="Genomic_DNA"/>
</dbReference>
<proteinExistence type="predicted"/>
<dbReference type="EMBL" id="CAJOAX010000788">
    <property type="protein sequence ID" value="CAF3650333.1"/>
    <property type="molecule type" value="Genomic_DNA"/>
</dbReference>
<sequence>MRRISLRSVFSTIALSVCFLVLIFLFTNLNNHSNDTEFPQVKCDCPKVVQSASKTEQSASKTEQSTVPKTEVPAAPKIDVATSPPTVQPLPPCKQVENDSPVQRAILIYYPHHQSEYFFPEVRWLYRSWAEMLRDQPSKWRTDFLIFTYNFSAEFRSLGCISRIRQNKEEPSVCRLFLYVPIQFRTKNVTDNNFQYAFEHAKNLAKIYNETLEEMVTLPKTNDQKTYDAKRSELLYAVLRAYGYIDSINTIYEGYNTFNMYDFVLRTDIDVFIYRHFAKYIPQNCTLLTGGGGYGTDFNRRKLRRIARDMDFSHIGLSGMGSTWYGSPHDGYLVANQTLHAMLWLAQYEFAMPERESKLGTLMWPEWHYGVLLLYGQHLAINHLVGQNQIRIKIGADLLDQSTTDATTPYVQQGIRLNLHCWHTDNRFSKFAFKLGHYKQTELEKYRNDTTAQAYAMRMALESKYMTLEQMAKLVQSASSSS</sequence>
<dbReference type="Proteomes" id="UP000663854">
    <property type="component" value="Unassembled WGS sequence"/>
</dbReference>
<dbReference type="Pfam" id="PF23741">
    <property type="entry name" value="DUF7164"/>
    <property type="match status" value="1"/>
</dbReference>
<dbReference type="Proteomes" id="UP000663874">
    <property type="component" value="Unassembled WGS sequence"/>
</dbReference>
<evidence type="ECO:0000259" key="3">
    <source>
        <dbReference type="Pfam" id="PF23741"/>
    </source>
</evidence>